<comment type="caution">
    <text evidence="2">The sequence shown here is derived from an EMBL/GenBank/DDBJ whole genome shotgun (WGS) entry which is preliminary data.</text>
</comment>
<evidence type="ECO:0000313" key="3">
    <source>
        <dbReference type="Proteomes" id="UP001596142"/>
    </source>
</evidence>
<keyword evidence="1" id="KW-1133">Transmembrane helix</keyword>
<dbReference type="Proteomes" id="UP001596142">
    <property type="component" value="Unassembled WGS sequence"/>
</dbReference>
<dbReference type="EMBL" id="JBHSOZ010000016">
    <property type="protein sequence ID" value="MFC5714381.1"/>
    <property type="molecule type" value="Genomic_DNA"/>
</dbReference>
<sequence length="199" mass="24025">MENLILLGAAAFGAFIYMFIDKTLLPLIVKLISQWQKFKGDKALQEEQFQFEMHQEARRNNFEINLHLERRLREEIFPTLYEKFLIASSFAYHNKINVTERKMKENMHRSFWEAKNYWVTIEVFIKNDNDLRDLINNMVKNLADNYQQWALPRNIRNTAKMTSLEKDNEKQVENLLKLLQERIYKEYNQVNSTPKKENE</sequence>
<gene>
    <name evidence="2" type="ORF">ACFPU1_16670</name>
</gene>
<evidence type="ECO:0000313" key="2">
    <source>
        <dbReference type="EMBL" id="MFC5714381.1"/>
    </source>
</evidence>
<name>A0ABW0YRH5_9BACI</name>
<proteinExistence type="predicted"/>
<protein>
    <recommendedName>
        <fullName evidence="4">DUF4760 domain-containing protein</fullName>
    </recommendedName>
</protein>
<organism evidence="2 3">
    <name type="scientific">Thalassorhabdus alkalitolerans</name>
    <dbReference type="NCBI Taxonomy" id="2282697"/>
    <lineage>
        <taxon>Bacteria</taxon>
        <taxon>Bacillati</taxon>
        <taxon>Bacillota</taxon>
        <taxon>Bacilli</taxon>
        <taxon>Bacillales</taxon>
        <taxon>Bacillaceae</taxon>
        <taxon>Thalassorhabdus</taxon>
    </lineage>
</organism>
<evidence type="ECO:0008006" key="4">
    <source>
        <dbReference type="Google" id="ProtNLM"/>
    </source>
</evidence>
<dbReference type="RefSeq" id="WP_385943063.1">
    <property type="nucleotide sequence ID" value="NZ_JBHSOZ010000016.1"/>
</dbReference>
<keyword evidence="1" id="KW-0472">Membrane</keyword>
<reference evidence="3" key="1">
    <citation type="journal article" date="2019" name="Int. J. Syst. Evol. Microbiol.">
        <title>The Global Catalogue of Microorganisms (GCM) 10K type strain sequencing project: providing services to taxonomists for standard genome sequencing and annotation.</title>
        <authorList>
            <consortium name="The Broad Institute Genomics Platform"/>
            <consortium name="The Broad Institute Genome Sequencing Center for Infectious Disease"/>
            <person name="Wu L."/>
            <person name="Ma J."/>
        </authorList>
    </citation>
    <scope>NUCLEOTIDE SEQUENCE [LARGE SCALE GENOMIC DNA]</scope>
    <source>
        <strain evidence="3">CECT 7184</strain>
    </source>
</reference>
<keyword evidence="1" id="KW-0812">Transmembrane</keyword>
<keyword evidence="3" id="KW-1185">Reference proteome</keyword>
<feature type="transmembrane region" description="Helical" evidence="1">
    <location>
        <begin position="6"/>
        <end position="29"/>
    </location>
</feature>
<accession>A0ABW0YRH5</accession>
<evidence type="ECO:0000256" key="1">
    <source>
        <dbReference type="SAM" id="Phobius"/>
    </source>
</evidence>